<evidence type="ECO:0000256" key="6">
    <source>
        <dbReference type="ARBA" id="ARBA00023180"/>
    </source>
</evidence>
<dbReference type="FunFam" id="3.40.50.2300:FF:000489">
    <property type="entry name" value="Protein CBG01593"/>
    <property type="match status" value="1"/>
</dbReference>
<sequence length="1400" mass="158221">MKRISKLLELATIILFNNCLASTPLCAVYDPFRIQSDNNNYQIGAALPLHDKDCVKLHVEAVQDIIAVQWALTHWNQNSKTTNLKTGFYASDTCSKPKQAISQTLKFLDSFGFYEPNECKGNRTSHKLLGLFLPKDAASTKAIASILQTTPLPLLAYSYASADELTRMNNPNFVTTAPTLTVFIDAFAKLMENLNGNLVAIVIKAEDENLTIRLINRLRQKNIFISELIHSEIPNLEQILRNSDSQIIFALLSKKEIVKLFAGKNFGTDKTWVVAKLDTDEQQFEIEPPEFVVNSNIQIIYLRQQQRDLPQFKNYFLRFLKNNYQSYSLLASLMQQIYNCSISNGKNENDCSKIDIQKMALSYKQTSTAESVIRAVYAFTALAARLEKNPMALALCAKPSSKCTQLIMTELESLIYEFDVNDPVELVGTNLHFYWESNTTLMSNGIVIEGIEMIDNEQLGPLEVKIMEYEPGIKPRFAMIKPQSKKIHSTCAPYRSYCGQCTCTAKIDQKRFYLSNPRSHQLYIIGLFDFHGGRTCQSYRNSDISLPLAFFYTLATFSERHSQINLLRNLDIGIILVDSCSSGRKAVETVVLAENHCFTIEQGRQNITIVPGSVFGYASALSGRVGGTLKGIFVSGDSLLVSLDADHDTTLDTISAIPSRKQEISALLKLLKKFSWEYISVVISDQNGSSLDTYQQFEKLATENGICIAEIKTVSGEEVDPTTTANVTILFTNAFDAATYFTAELRRESPYPHVHIVIGDAHDFYLHDPSNIARFVGTISLQPKDVVRDEFRVWLESTTPLSLPERWYWEYVENQWQCALSETNRNFYEGKMCTGDELLDLPRRMTKSGYFAHGLERFLFALDAVYKQLCPDQIGVCDEFYMKGRTQISKILKKAENEHDFVIYEFVPDGQGSYAYQSIANYSARSGFKFSEPYKYFGVHNHASDETRQLKIMSRCISPSCRCFLNVKLMKMPLSVIDQSGALVGSYIRRVSANDVFQQFQFPSILDRLTAGQWRLQTWNYALAAIITVMLIGALGVLFLAIIKLYFRVIKGNQSLGLSLLVGVIVLYITGYVFVFESTDTICRLRIVLHPMGYSFCFGLMIVKATQLKNAESLGFSSAVHISYWNYWLLLLFIMGVQIAFSSKWLTEELASVIVLDDGQPCLACKYGNGEFLLSQAYVIMLLLLALCLNSTNKNNKHNHKETKWLFISSLSCTILWIVWIIVYVLIPPPYKDTVIVLELLLCASVLLGFIFGPKIYIILSYEPVVIEMHPQHAIKDFVCDNDLLEKEENVERISSSLNSLETRKSHTHSTCSLANCKNSPTFMRADCRDDSQVPIFRTVMRKKNHLGRSLSAEGQSFGRIIQQTAMPSKILPNDGKKEMETASCSQQDAVFNLITQDNQ</sequence>
<evidence type="ECO:0000256" key="5">
    <source>
        <dbReference type="ARBA" id="ARBA00023170"/>
    </source>
</evidence>
<feature type="transmembrane region" description="Helical" evidence="7">
    <location>
        <begin position="1205"/>
        <end position="1227"/>
    </location>
</feature>
<protein>
    <recommendedName>
        <fullName evidence="9">G-protein coupled receptors family 3 profile domain-containing protein</fullName>
    </recommendedName>
</protein>
<comment type="subcellular location">
    <subcellularLocation>
        <location evidence="1">Membrane</location>
        <topology evidence="1">Multi-pass membrane protein</topology>
    </subcellularLocation>
</comment>
<evidence type="ECO:0000256" key="8">
    <source>
        <dbReference type="SAM" id="SignalP"/>
    </source>
</evidence>
<feature type="transmembrane region" description="Helical" evidence="7">
    <location>
        <begin position="1087"/>
        <end position="1103"/>
    </location>
</feature>
<feature type="domain" description="G-protein coupled receptors family 3 profile" evidence="9">
    <location>
        <begin position="1049"/>
        <end position="1260"/>
    </location>
</feature>
<evidence type="ECO:0000256" key="3">
    <source>
        <dbReference type="ARBA" id="ARBA00022989"/>
    </source>
</evidence>
<dbReference type="EMBL" id="KZ269990">
    <property type="protein sequence ID" value="OZC09931.1"/>
    <property type="molecule type" value="Genomic_DNA"/>
</dbReference>
<name>A0A238BXC7_9BILA</name>
<evidence type="ECO:0000256" key="1">
    <source>
        <dbReference type="ARBA" id="ARBA00004141"/>
    </source>
</evidence>
<dbReference type="InterPro" id="IPR050726">
    <property type="entry name" value="mGluR"/>
</dbReference>
<evidence type="ECO:0000259" key="9">
    <source>
        <dbReference type="PROSITE" id="PS50259"/>
    </source>
</evidence>
<feature type="transmembrane region" description="Helical" evidence="7">
    <location>
        <begin position="1124"/>
        <end position="1141"/>
    </location>
</feature>
<dbReference type="GO" id="GO:0004930">
    <property type="term" value="F:G protein-coupled receptor activity"/>
    <property type="evidence" value="ECO:0007669"/>
    <property type="project" value="InterPro"/>
</dbReference>
<evidence type="ECO:0000256" key="4">
    <source>
        <dbReference type="ARBA" id="ARBA00023136"/>
    </source>
</evidence>
<keyword evidence="4 7" id="KW-0472">Membrane</keyword>
<feature type="chain" id="PRO_5012940921" description="G-protein coupled receptors family 3 profile domain-containing protein" evidence="8">
    <location>
        <begin position="22"/>
        <end position="1400"/>
    </location>
</feature>
<dbReference type="OrthoDB" id="9880600at2759"/>
<organism evidence="10 11">
    <name type="scientific">Onchocerca flexuosa</name>
    <dbReference type="NCBI Taxonomy" id="387005"/>
    <lineage>
        <taxon>Eukaryota</taxon>
        <taxon>Metazoa</taxon>
        <taxon>Ecdysozoa</taxon>
        <taxon>Nematoda</taxon>
        <taxon>Chromadorea</taxon>
        <taxon>Rhabditida</taxon>
        <taxon>Spirurina</taxon>
        <taxon>Spiruromorpha</taxon>
        <taxon>Filarioidea</taxon>
        <taxon>Onchocercidae</taxon>
        <taxon>Onchocerca</taxon>
    </lineage>
</organism>
<keyword evidence="3 7" id="KW-1133">Transmembrane helix</keyword>
<dbReference type="CDD" id="cd13953">
    <property type="entry name" value="7tm_classC_mGluR-like"/>
    <property type="match status" value="1"/>
</dbReference>
<dbReference type="Pfam" id="PF01094">
    <property type="entry name" value="ANF_receptor"/>
    <property type="match status" value="2"/>
</dbReference>
<dbReference type="GO" id="GO:0016020">
    <property type="term" value="C:membrane"/>
    <property type="evidence" value="ECO:0007669"/>
    <property type="project" value="UniProtKB-SubCell"/>
</dbReference>
<evidence type="ECO:0000313" key="11">
    <source>
        <dbReference type="Proteomes" id="UP000242913"/>
    </source>
</evidence>
<dbReference type="Gene3D" id="3.40.50.2300">
    <property type="match status" value="4"/>
</dbReference>
<accession>A0A238BXC7</accession>
<dbReference type="InterPro" id="IPR017978">
    <property type="entry name" value="GPCR_3_C"/>
</dbReference>
<evidence type="ECO:0000313" key="10">
    <source>
        <dbReference type="EMBL" id="OZC09931.1"/>
    </source>
</evidence>
<feature type="signal peptide" evidence="8">
    <location>
        <begin position="1"/>
        <end position="21"/>
    </location>
</feature>
<keyword evidence="11" id="KW-1185">Reference proteome</keyword>
<evidence type="ECO:0000256" key="2">
    <source>
        <dbReference type="ARBA" id="ARBA00022692"/>
    </source>
</evidence>
<reference evidence="10 11" key="1">
    <citation type="submission" date="2015-12" db="EMBL/GenBank/DDBJ databases">
        <title>Draft genome of the nematode, Onchocerca flexuosa.</title>
        <authorList>
            <person name="Mitreva M."/>
        </authorList>
    </citation>
    <scope>NUCLEOTIDE SEQUENCE [LARGE SCALE GENOMIC DNA]</scope>
    <source>
        <strain evidence="10">Red Deer</strain>
    </source>
</reference>
<evidence type="ECO:0000256" key="7">
    <source>
        <dbReference type="SAM" id="Phobius"/>
    </source>
</evidence>
<dbReference type="PANTHER" id="PTHR24060">
    <property type="entry name" value="METABOTROPIC GLUTAMATE RECEPTOR"/>
    <property type="match status" value="1"/>
</dbReference>
<dbReference type="InterPro" id="IPR028082">
    <property type="entry name" value="Peripla_BP_I"/>
</dbReference>
<dbReference type="InterPro" id="IPR000337">
    <property type="entry name" value="GPCR_3"/>
</dbReference>
<dbReference type="Proteomes" id="UP000242913">
    <property type="component" value="Unassembled WGS sequence"/>
</dbReference>
<proteinExistence type="predicted"/>
<feature type="transmembrane region" description="Helical" evidence="7">
    <location>
        <begin position="1055"/>
        <end position="1075"/>
    </location>
</feature>
<feature type="transmembrane region" description="Helical" evidence="7">
    <location>
        <begin position="1233"/>
        <end position="1252"/>
    </location>
</feature>
<dbReference type="PROSITE" id="PS50259">
    <property type="entry name" value="G_PROTEIN_RECEP_F3_4"/>
    <property type="match status" value="1"/>
</dbReference>
<dbReference type="InterPro" id="IPR001828">
    <property type="entry name" value="ANF_lig-bd_rcpt"/>
</dbReference>
<keyword evidence="2 7" id="KW-0812">Transmembrane</keyword>
<dbReference type="SUPFAM" id="SSF53822">
    <property type="entry name" value="Periplasmic binding protein-like I"/>
    <property type="match status" value="2"/>
</dbReference>
<feature type="transmembrane region" description="Helical" evidence="7">
    <location>
        <begin position="1173"/>
        <end position="1193"/>
    </location>
</feature>
<feature type="transmembrane region" description="Helical" evidence="7">
    <location>
        <begin position="1019"/>
        <end position="1043"/>
    </location>
</feature>
<dbReference type="Pfam" id="PF00003">
    <property type="entry name" value="7tm_3"/>
    <property type="match status" value="1"/>
</dbReference>
<keyword evidence="6" id="KW-0325">Glycoprotein</keyword>
<gene>
    <name evidence="10" type="ORF">X798_03037</name>
</gene>
<dbReference type="PRINTS" id="PR00248">
    <property type="entry name" value="GPCRMGR"/>
</dbReference>
<keyword evidence="8" id="KW-0732">Signal</keyword>
<keyword evidence="5" id="KW-0675">Receptor</keyword>